<dbReference type="GO" id="GO:0005737">
    <property type="term" value="C:cytoplasm"/>
    <property type="evidence" value="ECO:0007669"/>
    <property type="project" value="UniProtKB-ARBA"/>
</dbReference>
<keyword evidence="2 3" id="KW-0694">RNA-binding</keyword>
<organism evidence="6">
    <name type="scientific">Perkinsus marinus (strain ATCC 50983 / TXsc)</name>
    <dbReference type="NCBI Taxonomy" id="423536"/>
    <lineage>
        <taxon>Eukaryota</taxon>
        <taxon>Sar</taxon>
        <taxon>Alveolata</taxon>
        <taxon>Perkinsozoa</taxon>
        <taxon>Perkinsea</taxon>
        <taxon>Perkinsida</taxon>
        <taxon>Perkinsidae</taxon>
        <taxon>Perkinsus</taxon>
    </lineage>
</organism>
<dbReference type="GO" id="GO:0010629">
    <property type="term" value="P:negative regulation of gene expression"/>
    <property type="evidence" value="ECO:0007669"/>
    <property type="project" value="UniProtKB-ARBA"/>
</dbReference>
<feature type="domain" description="RRM" evidence="4">
    <location>
        <begin position="4"/>
        <end position="86"/>
    </location>
</feature>
<proteinExistence type="predicted"/>
<evidence type="ECO:0000256" key="1">
    <source>
        <dbReference type="ARBA" id="ARBA00022737"/>
    </source>
</evidence>
<evidence type="ECO:0000256" key="2">
    <source>
        <dbReference type="ARBA" id="ARBA00022884"/>
    </source>
</evidence>
<dbReference type="InterPro" id="IPR000504">
    <property type="entry name" value="RRM_dom"/>
</dbReference>
<keyword evidence="1" id="KW-0677">Repeat</keyword>
<protein>
    <recommendedName>
        <fullName evidence="4">RRM domain-containing protein</fullName>
    </recommendedName>
</protein>
<name>C5KC33_PERM5</name>
<evidence type="ECO:0000313" key="6">
    <source>
        <dbReference type="Proteomes" id="UP000007800"/>
    </source>
</evidence>
<sequence length="100" mass="11469">MDRSNLIVNYLPTRMDEEALFSMFEAFGPIQSVKIVRDRHTGNSMGFGFVNYRDNESARRAIEAVNGREIECDASEGDNGIKHIKVCVRWETCMEGQYPF</sequence>
<gene>
    <name evidence="5" type="ORF">Pmar_PMAR019946</name>
</gene>
<dbReference type="SUPFAM" id="SSF54928">
    <property type="entry name" value="RNA-binding domain, RBD"/>
    <property type="match status" value="1"/>
</dbReference>
<dbReference type="CDD" id="cd12375">
    <property type="entry name" value="RRM1_Hu_like"/>
    <property type="match status" value="1"/>
</dbReference>
<dbReference type="SMART" id="SM00360">
    <property type="entry name" value="RRM"/>
    <property type="match status" value="1"/>
</dbReference>
<dbReference type="Proteomes" id="UP000007800">
    <property type="component" value="Unassembled WGS sequence"/>
</dbReference>
<reference evidence="5 6" key="1">
    <citation type="submission" date="2008-07" db="EMBL/GenBank/DDBJ databases">
        <authorList>
            <person name="El-Sayed N."/>
            <person name="Caler E."/>
            <person name="Inman J."/>
            <person name="Amedeo P."/>
            <person name="Hass B."/>
            <person name="Wortman J."/>
        </authorList>
    </citation>
    <scope>NUCLEOTIDE SEQUENCE [LARGE SCALE GENOMIC DNA]</scope>
    <source>
        <strain evidence="6">ATCC 50983 / TXsc</strain>
    </source>
</reference>
<dbReference type="InterPro" id="IPR050886">
    <property type="entry name" value="RNA-binding_reg"/>
</dbReference>
<dbReference type="PANTHER" id="PTHR48024:SF56">
    <property type="entry name" value="HETEROGENEOUS NUCLEAR RIBONUCLEOPROTEIN A0"/>
    <property type="match status" value="1"/>
</dbReference>
<dbReference type="OrthoDB" id="1749473at2759"/>
<dbReference type="Gene3D" id="3.30.70.330">
    <property type="match status" value="1"/>
</dbReference>
<dbReference type="GO" id="GO:0005634">
    <property type="term" value="C:nucleus"/>
    <property type="evidence" value="ECO:0007669"/>
    <property type="project" value="TreeGrafter"/>
</dbReference>
<dbReference type="InterPro" id="IPR035979">
    <property type="entry name" value="RBD_domain_sf"/>
</dbReference>
<evidence type="ECO:0000313" key="5">
    <source>
        <dbReference type="EMBL" id="EER18064.1"/>
    </source>
</evidence>
<accession>C5KC33</accession>
<dbReference type="InterPro" id="IPR012677">
    <property type="entry name" value="Nucleotide-bd_a/b_plait_sf"/>
</dbReference>
<dbReference type="GO" id="GO:0003729">
    <property type="term" value="F:mRNA binding"/>
    <property type="evidence" value="ECO:0007669"/>
    <property type="project" value="UniProtKB-ARBA"/>
</dbReference>
<dbReference type="FunFam" id="3.30.70.330:FF:000383">
    <property type="entry name" value="Sex lethal, isoform D"/>
    <property type="match status" value="1"/>
</dbReference>
<dbReference type="InParanoid" id="C5KC33"/>
<keyword evidence="6" id="KW-1185">Reference proteome</keyword>
<dbReference type="AlphaFoldDB" id="C5KC33"/>
<dbReference type="RefSeq" id="XP_002786268.1">
    <property type="nucleotide sequence ID" value="XM_002786222.1"/>
</dbReference>
<evidence type="ECO:0000256" key="3">
    <source>
        <dbReference type="PROSITE-ProRule" id="PRU00176"/>
    </source>
</evidence>
<evidence type="ECO:0000259" key="4">
    <source>
        <dbReference type="PROSITE" id="PS50102"/>
    </source>
</evidence>
<dbReference type="PANTHER" id="PTHR48024">
    <property type="entry name" value="GEO13361P1-RELATED"/>
    <property type="match status" value="1"/>
</dbReference>
<dbReference type="PROSITE" id="PS50102">
    <property type="entry name" value="RRM"/>
    <property type="match status" value="1"/>
</dbReference>
<dbReference type="EMBL" id="GG671946">
    <property type="protein sequence ID" value="EER18064.1"/>
    <property type="molecule type" value="Genomic_DNA"/>
</dbReference>
<dbReference type="Pfam" id="PF00076">
    <property type="entry name" value="RRM_1"/>
    <property type="match status" value="1"/>
</dbReference>
<dbReference type="GO" id="GO:0009967">
    <property type="term" value="P:positive regulation of signal transduction"/>
    <property type="evidence" value="ECO:0007669"/>
    <property type="project" value="UniProtKB-ARBA"/>
</dbReference>
<dbReference type="GeneID" id="9048454"/>